<proteinExistence type="predicted"/>
<dbReference type="AlphaFoldDB" id="A0A2W5A7Y6"/>
<evidence type="ECO:0000313" key="1">
    <source>
        <dbReference type="EMBL" id="PZO90750.1"/>
    </source>
</evidence>
<gene>
    <name evidence="1" type="ORF">DI623_05665</name>
</gene>
<organism evidence="1 2">
    <name type="scientific">Sphingomonas sanxanigenens</name>
    <dbReference type="NCBI Taxonomy" id="397260"/>
    <lineage>
        <taxon>Bacteria</taxon>
        <taxon>Pseudomonadati</taxon>
        <taxon>Pseudomonadota</taxon>
        <taxon>Alphaproteobacteria</taxon>
        <taxon>Sphingomonadales</taxon>
        <taxon>Sphingomonadaceae</taxon>
        <taxon>Sphingomonas</taxon>
    </lineage>
</organism>
<protein>
    <submittedName>
        <fullName evidence="1">Uncharacterized protein</fullName>
    </submittedName>
</protein>
<dbReference type="Proteomes" id="UP000249066">
    <property type="component" value="Unassembled WGS sequence"/>
</dbReference>
<name>A0A2W5A7Y6_9SPHN</name>
<comment type="caution">
    <text evidence="1">The sequence shown here is derived from an EMBL/GenBank/DDBJ whole genome shotgun (WGS) entry which is preliminary data.</text>
</comment>
<evidence type="ECO:0000313" key="2">
    <source>
        <dbReference type="Proteomes" id="UP000249066"/>
    </source>
</evidence>
<sequence length="73" mass="8018">MMGTLPASFYRRWSAEAATIALTTSESRMHDRCVHSANIWSLIADAIDSGDSAQLASLTMNLTYLVDDRILAI</sequence>
<accession>A0A2W5A7Y6</accession>
<dbReference type="EMBL" id="QFNN01000021">
    <property type="protein sequence ID" value="PZO90750.1"/>
    <property type="molecule type" value="Genomic_DNA"/>
</dbReference>
<reference evidence="1 2" key="1">
    <citation type="submission" date="2017-08" db="EMBL/GenBank/DDBJ databases">
        <title>Infants hospitalized years apart are colonized by the same room-sourced microbial strains.</title>
        <authorList>
            <person name="Brooks B."/>
            <person name="Olm M.R."/>
            <person name="Firek B.A."/>
            <person name="Baker R."/>
            <person name="Thomas B.C."/>
            <person name="Morowitz M.J."/>
            <person name="Banfield J.F."/>
        </authorList>
    </citation>
    <scope>NUCLEOTIDE SEQUENCE [LARGE SCALE GENOMIC DNA]</scope>
    <source>
        <strain evidence="1">S2_018_000_R2_101</strain>
    </source>
</reference>